<proteinExistence type="predicted"/>
<dbReference type="EMBL" id="ML208271">
    <property type="protein sequence ID" value="TFK74050.1"/>
    <property type="molecule type" value="Genomic_DNA"/>
</dbReference>
<protein>
    <submittedName>
        <fullName evidence="1">Uncharacterized protein</fullName>
    </submittedName>
</protein>
<dbReference type="Proteomes" id="UP000308600">
    <property type="component" value="Unassembled WGS sequence"/>
</dbReference>
<organism evidence="1 2">
    <name type="scientific">Pluteus cervinus</name>
    <dbReference type="NCBI Taxonomy" id="181527"/>
    <lineage>
        <taxon>Eukaryota</taxon>
        <taxon>Fungi</taxon>
        <taxon>Dikarya</taxon>
        <taxon>Basidiomycota</taxon>
        <taxon>Agaricomycotina</taxon>
        <taxon>Agaricomycetes</taxon>
        <taxon>Agaricomycetidae</taxon>
        <taxon>Agaricales</taxon>
        <taxon>Pluteineae</taxon>
        <taxon>Pluteaceae</taxon>
        <taxon>Pluteus</taxon>
    </lineage>
</organism>
<gene>
    <name evidence="1" type="ORF">BDN72DRAFT_893496</name>
</gene>
<keyword evidence="2" id="KW-1185">Reference proteome</keyword>
<reference evidence="1 2" key="1">
    <citation type="journal article" date="2019" name="Nat. Ecol. Evol.">
        <title>Megaphylogeny resolves global patterns of mushroom evolution.</title>
        <authorList>
            <person name="Varga T."/>
            <person name="Krizsan K."/>
            <person name="Foldi C."/>
            <person name="Dima B."/>
            <person name="Sanchez-Garcia M."/>
            <person name="Sanchez-Ramirez S."/>
            <person name="Szollosi G.J."/>
            <person name="Szarkandi J.G."/>
            <person name="Papp V."/>
            <person name="Albert L."/>
            <person name="Andreopoulos W."/>
            <person name="Angelini C."/>
            <person name="Antonin V."/>
            <person name="Barry K.W."/>
            <person name="Bougher N.L."/>
            <person name="Buchanan P."/>
            <person name="Buyck B."/>
            <person name="Bense V."/>
            <person name="Catcheside P."/>
            <person name="Chovatia M."/>
            <person name="Cooper J."/>
            <person name="Damon W."/>
            <person name="Desjardin D."/>
            <person name="Finy P."/>
            <person name="Geml J."/>
            <person name="Haridas S."/>
            <person name="Hughes K."/>
            <person name="Justo A."/>
            <person name="Karasinski D."/>
            <person name="Kautmanova I."/>
            <person name="Kiss B."/>
            <person name="Kocsube S."/>
            <person name="Kotiranta H."/>
            <person name="LaButti K.M."/>
            <person name="Lechner B.E."/>
            <person name="Liimatainen K."/>
            <person name="Lipzen A."/>
            <person name="Lukacs Z."/>
            <person name="Mihaltcheva S."/>
            <person name="Morgado L.N."/>
            <person name="Niskanen T."/>
            <person name="Noordeloos M.E."/>
            <person name="Ohm R.A."/>
            <person name="Ortiz-Santana B."/>
            <person name="Ovrebo C."/>
            <person name="Racz N."/>
            <person name="Riley R."/>
            <person name="Savchenko A."/>
            <person name="Shiryaev A."/>
            <person name="Soop K."/>
            <person name="Spirin V."/>
            <person name="Szebenyi C."/>
            <person name="Tomsovsky M."/>
            <person name="Tulloss R.E."/>
            <person name="Uehling J."/>
            <person name="Grigoriev I.V."/>
            <person name="Vagvolgyi C."/>
            <person name="Papp T."/>
            <person name="Martin F.M."/>
            <person name="Miettinen O."/>
            <person name="Hibbett D.S."/>
            <person name="Nagy L.G."/>
        </authorList>
    </citation>
    <scope>NUCLEOTIDE SEQUENCE [LARGE SCALE GENOMIC DNA]</scope>
    <source>
        <strain evidence="1 2">NL-1719</strain>
    </source>
</reference>
<sequence>MAIDIDPSPAFRWLSLSLLTSTIAVIFAALSIRHEVMLSTVPAAYAMTIGQHVLTYFNLRSTDPAGKISTLYSMSSVYIAIAAWVASAGVLLTSIVLTSTGRTSGNTLWILIVSCSFTFIECGIILAIAIWLRKQRARVLYAAKWAWRIDPKATTAQWSSPHVTIHDPIISLPLERHLVYFSCIP</sequence>
<evidence type="ECO:0000313" key="2">
    <source>
        <dbReference type="Proteomes" id="UP000308600"/>
    </source>
</evidence>
<name>A0ACD3B7E3_9AGAR</name>
<accession>A0ACD3B7E3</accession>
<evidence type="ECO:0000313" key="1">
    <source>
        <dbReference type="EMBL" id="TFK74050.1"/>
    </source>
</evidence>